<accession>A0A3N4IRU2</accession>
<feature type="region of interest" description="Disordered" evidence="1">
    <location>
        <begin position="1"/>
        <end position="38"/>
    </location>
</feature>
<sequence length="202" mass="22852">MDSHPPPPTSQSSLPRSETGSHRDSQVPTEPLSPAESRRFEEYTVRRMRFLSDHERHDPVQNMQTLANQVFDLSENVIHGLSENVRIGDEVAESRLMLDMVATCQYMGENNLRIIGDDVIGLKANLALLEQSNEVLRVDIERLKGVSREEMAQLREEMGQLKGRVEENHREIQRGFAEFRQGLAELKDRIMSLKGGSGGSQV</sequence>
<dbReference type="Proteomes" id="UP000276215">
    <property type="component" value="Unassembled WGS sequence"/>
</dbReference>
<evidence type="ECO:0000313" key="3">
    <source>
        <dbReference type="Proteomes" id="UP000276215"/>
    </source>
</evidence>
<evidence type="ECO:0000313" key="2">
    <source>
        <dbReference type="EMBL" id="RPA88882.1"/>
    </source>
</evidence>
<dbReference type="EMBL" id="ML120643">
    <property type="protein sequence ID" value="RPA88882.1"/>
    <property type="molecule type" value="Genomic_DNA"/>
</dbReference>
<gene>
    <name evidence="2" type="ORF">L873DRAFT_1823850</name>
</gene>
<dbReference type="Gene3D" id="1.20.58.130">
    <property type="match status" value="1"/>
</dbReference>
<protein>
    <submittedName>
        <fullName evidence="2">Uncharacterized protein</fullName>
    </submittedName>
</protein>
<dbReference type="AlphaFoldDB" id="A0A3N4IRU2"/>
<reference evidence="2 3" key="1">
    <citation type="journal article" date="2018" name="Nat. Ecol. Evol.">
        <title>Pezizomycetes genomes reveal the molecular basis of ectomycorrhizal truffle lifestyle.</title>
        <authorList>
            <person name="Murat C."/>
            <person name="Payen T."/>
            <person name="Noel B."/>
            <person name="Kuo A."/>
            <person name="Morin E."/>
            <person name="Chen J."/>
            <person name="Kohler A."/>
            <person name="Krizsan K."/>
            <person name="Balestrini R."/>
            <person name="Da Silva C."/>
            <person name="Montanini B."/>
            <person name="Hainaut M."/>
            <person name="Levati E."/>
            <person name="Barry K.W."/>
            <person name="Belfiori B."/>
            <person name="Cichocki N."/>
            <person name="Clum A."/>
            <person name="Dockter R.B."/>
            <person name="Fauchery L."/>
            <person name="Guy J."/>
            <person name="Iotti M."/>
            <person name="Le Tacon F."/>
            <person name="Lindquist E.A."/>
            <person name="Lipzen A."/>
            <person name="Malagnac F."/>
            <person name="Mello A."/>
            <person name="Molinier V."/>
            <person name="Miyauchi S."/>
            <person name="Poulain J."/>
            <person name="Riccioni C."/>
            <person name="Rubini A."/>
            <person name="Sitrit Y."/>
            <person name="Splivallo R."/>
            <person name="Traeger S."/>
            <person name="Wang M."/>
            <person name="Zifcakova L."/>
            <person name="Wipf D."/>
            <person name="Zambonelli A."/>
            <person name="Paolocci F."/>
            <person name="Nowrousian M."/>
            <person name="Ottonello S."/>
            <person name="Baldrian P."/>
            <person name="Spatafora J.W."/>
            <person name="Henrissat B."/>
            <person name="Nagy L.G."/>
            <person name="Aury J.M."/>
            <person name="Wincker P."/>
            <person name="Grigoriev I.V."/>
            <person name="Bonfante P."/>
            <person name="Martin F.M."/>
        </authorList>
    </citation>
    <scope>NUCLEOTIDE SEQUENCE [LARGE SCALE GENOMIC DNA]</scope>
    <source>
        <strain evidence="2 3">120613-1</strain>
    </source>
</reference>
<evidence type="ECO:0000256" key="1">
    <source>
        <dbReference type="SAM" id="MobiDB-lite"/>
    </source>
</evidence>
<name>A0A3N4IRU2_9PEZI</name>
<proteinExistence type="predicted"/>
<organism evidence="2 3">
    <name type="scientific">Choiromyces venosus 120613-1</name>
    <dbReference type="NCBI Taxonomy" id="1336337"/>
    <lineage>
        <taxon>Eukaryota</taxon>
        <taxon>Fungi</taxon>
        <taxon>Dikarya</taxon>
        <taxon>Ascomycota</taxon>
        <taxon>Pezizomycotina</taxon>
        <taxon>Pezizomycetes</taxon>
        <taxon>Pezizales</taxon>
        <taxon>Tuberaceae</taxon>
        <taxon>Choiromyces</taxon>
    </lineage>
</organism>
<keyword evidence="3" id="KW-1185">Reference proteome</keyword>
<dbReference type="OrthoDB" id="5317203at2759"/>